<evidence type="ECO:0000313" key="5">
    <source>
        <dbReference type="EMBL" id="TYB44963.1"/>
    </source>
</evidence>
<dbReference type="InterPro" id="IPR032823">
    <property type="entry name" value="BCA_ABC_TP_C"/>
</dbReference>
<keyword evidence="2" id="KW-0547">Nucleotide-binding</keyword>
<evidence type="ECO:0000259" key="4">
    <source>
        <dbReference type="Pfam" id="PF12399"/>
    </source>
</evidence>
<gene>
    <name evidence="5" type="ORF">FXF69_22830</name>
</gene>
<dbReference type="GO" id="GO:0005524">
    <property type="term" value="F:ATP binding"/>
    <property type="evidence" value="ECO:0007669"/>
    <property type="project" value="UniProtKB-KW"/>
</dbReference>
<organism evidence="5 6">
    <name type="scientific">Actinomadura chibensis</name>
    <dbReference type="NCBI Taxonomy" id="392828"/>
    <lineage>
        <taxon>Bacteria</taxon>
        <taxon>Bacillati</taxon>
        <taxon>Actinomycetota</taxon>
        <taxon>Actinomycetes</taxon>
        <taxon>Streptosporangiales</taxon>
        <taxon>Thermomonosporaceae</taxon>
        <taxon>Actinomadura</taxon>
    </lineage>
</organism>
<dbReference type="Gene3D" id="3.40.50.300">
    <property type="entry name" value="P-loop containing nucleotide triphosphate hydrolases"/>
    <property type="match status" value="1"/>
</dbReference>
<keyword evidence="3" id="KW-0067">ATP-binding</keyword>
<dbReference type="PANTHER" id="PTHR45772">
    <property type="entry name" value="CONSERVED COMPONENT OF ABC TRANSPORTER FOR NATURAL AMINO ACIDS-RELATED"/>
    <property type="match status" value="1"/>
</dbReference>
<sequence length="48" mass="5310">MVEHDVPLVLATCTRIVVLHEGRLLADAIPQEIRNDPQVIDAYFGAPL</sequence>
<proteinExistence type="predicted"/>
<evidence type="ECO:0000256" key="2">
    <source>
        <dbReference type="ARBA" id="ARBA00022741"/>
    </source>
</evidence>
<accession>A0A5D0NKH8</accession>
<dbReference type="InterPro" id="IPR051120">
    <property type="entry name" value="ABC_AA/LPS_Transport"/>
</dbReference>
<dbReference type="RefSeq" id="WP_083981529.1">
    <property type="nucleotide sequence ID" value="NZ_VSFG01000004.1"/>
</dbReference>
<evidence type="ECO:0000256" key="3">
    <source>
        <dbReference type="ARBA" id="ARBA00022840"/>
    </source>
</evidence>
<dbReference type="AlphaFoldDB" id="A0A5D0NKH8"/>
<comment type="caution">
    <text evidence="5">The sequence shown here is derived from an EMBL/GenBank/DDBJ whole genome shotgun (WGS) entry which is preliminary data.</text>
</comment>
<dbReference type="PANTHER" id="PTHR45772:SF9">
    <property type="entry name" value="CONSERVED COMPONENT OF ABC TRANSPORTER FOR NATURAL AMINO ACIDS"/>
    <property type="match status" value="1"/>
</dbReference>
<feature type="domain" description="Branched-chain amino acid ATP-binding cassette transporter C-terminal" evidence="4">
    <location>
        <begin position="23"/>
        <end position="46"/>
    </location>
</feature>
<dbReference type="Pfam" id="PF12399">
    <property type="entry name" value="BCA_ABC_TP_C"/>
    <property type="match status" value="1"/>
</dbReference>
<keyword evidence="6" id="KW-1185">Reference proteome</keyword>
<keyword evidence="1" id="KW-0813">Transport</keyword>
<reference evidence="5 6" key="1">
    <citation type="submission" date="2019-08" db="EMBL/GenBank/DDBJ databases">
        <title>Actinomadura sp. nov. CYP1-5 isolated from mountain soil.</title>
        <authorList>
            <person name="Songsumanus A."/>
            <person name="Kuncharoen N."/>
            <person name="Kudo T."/>
            <person name="Yuki M."/>
            <person name="Igarashi Y."/>
            <person name="Tanasupawat S."/>
        </authorList>
    </citation>
    <scope>NUCLEOTIDE SEQUENCE [LARGE SCALE GENOMIC DNA]</scope>
    <source>
        <strain evidence="5 6">JCM 14158</strain>
    </source>
</reference>
<dbReference type="Proteomes" id="UP000323380">
    <property type="component" value="Unassembled WGS sequence"/>
</dbReference>
<evidence type="ECO:0000256" key="1">
    <source>
        <dbReference type="ARBA" id="ARBA00022448"/>
    </source>
</evidence>
<protein>
    <recommendedName>
        <fullName evidence="4">Branched-chain amino acid ATP-binding cassette transporter C-terminal domain-containing protein</fullName>
    </recommendedName>
</protein>
<name>A0A5D0NKH8_9ACTN</name>
<dbReference type="EMBL" id="VSFG01000004">
    <property type="protein sequence ID" value="TYB44963.1"/>
    <property type="molecule type" value="Genomic_DNA"/>
</dbReference>
<evidence type="ECO:0000313" key="6">
    <source>
        <dbReference type="Proteomes" id="UP000323380"/>
    </source>
</evidence>
<dbReference type="InterPro" id="IPR027417">
    <property type="entry name" value="P-loop_NTPase"/>
</dbReference>
<dbReference type="GO" id="GO:0005886">
    <property type="term" value="C:plasma membrane"/>
    <property type="evidence" value="ECO:0007669"/>
    <property type="project" value="TreeGrafter"/>
</dbReference>
<dbReference type="SUPFAM" id="SSF52540">
    <property type="entry name" value="P-loop containing nucleoside triphosphate hydrolases"/>
    <property type="match status" value="1"/>
</dbReference>